<dbReference type="AlphaFoldDB" id="A0A2P6V762"/>
<keyword evidence="3" id="KW-1185">Reference proteome</keyword>
<accession>A0A2P6V762</accession>
<dbReference type="EMBL" id="LHPF02000023">
    <property type="protein sequence ID" value="PSC69926.1"/>
    <property type="molecule type" value="Genomic_DNA"/>
</dbReference>
<name>A0A2P6V762_9CHLO</name>
<feature type="compositionally biased region" description="Acidic residues" evidence="1">
    <location>
        <begin position="416"/>
        <end position="429"/>
    </location>
</feature>
<sequence>MLGILSSQLAFSAATTLAKKTFEFSITSSLKGLSDVIRERFSNSAVLQETQGELEMKVKMLCLPVDILAHYATRGNTALQEPLGVALGVLEEVEAFRQALVAHDVARAQDAASPDAAVASAAQLTRRLRDLITRLDTLLPYLGLAISTAVLLNQGSPSPVSSSRLMAASWHLRSAPQPGAAVFSLPEAAWHEERRLTAAGPAMSELFRRCGLTVVRCCGGDAEGCSGGGGVAGGSGVSGDAVAGGWPGRFSYELLVQQDLDDGLYHEPGEEAAGELRLQISDIVALEWETTQSLQQGDNEYAPALVLHVWQGGGGAAEPPPPLQQHDSPAVAGSAAAAAEGQPGTPAAGASASRPTSRASSRRGGGTAGQADTSPAVQQTPGAATPPGAVRPSAGGLGGCVRRCAVMCNMRTPGDSDADSASDDDDEECTPGSDAGSGAGSVRSADGHGGRQLGGGAAPAAGSAVLQREWELLGELEYVLRLCMLEGREQAPHQEVTDDKIWLAFEAASVPPAAGAALAGGPAPVPPSGHRGGGTAAAQLAAADGGLAGRSSTAAAARWRSAAAGAAHALSAGEDAMTAGVRQLSFTPPAAGAAAAGAAADSGDPAGSGRQTRSRRGGGRGFGSPVQ</sequence>
<feature type="region of interest" description="Disordered" evidence="1">
    <location>
        <begin position="518"/>
        <end position="537"/>
    </location>
</feature>
<gene>
    <name evidence="2" type="ORF">C2E20_6672</name>
</gene>
<feature type="region of interest" description="Disordered" evidence="1">
    <location>
        <begin position="312"/>
        <end position="395"/>
    </location>
</feature>
<evidence type="ECO:0000313" key="3">
    <source>
        <dbReference type="Proteomes" id="UP000239649"/>
    </source>
</evidence>
<dbReference type="InterPro" id="IPR008812">
    <property type="entry name" value="Ran_GTP-bd-rel"/>
</dbReference>
<reference evidence="2 3" key="1">
    <citation type="journal article" date="2018" name="Plant J.">
        <title>Genome sequences of Chlorella sorokiniana UTEX 1602 and Micractinium conductrix SAG 241.80: implications to maltose excretion by a green alga.</title>
        <authorList>
            <person name="Arriola M.B."/>
            <person name="Velmurugan N."/>
            <person name="Zhang Y."/>
            <person name="Plunkett M.H."/>
            <person name="Hondzo H."/>
            <person name="Barney B.M."/>
        </authorList>
    </citation>
    <scope>NUCLEOTIDE SEQUENCE [LARGE SCALE GENOMIC DNA]</scope>
    <source>
        <strain evidence="2 3">SAG 241.80</strain>
    </source>
</reference>
<comment type="caution">
    <text evidence="2">The sequence shown here is derived from an EMBL/GenBank/DDBJ whole genome shotgun (WGS) entry which is preliminary data.</text>
</comment>
<feature type="region of interest" description="Disordered" evidence="1">
    <location>
        <begin position="590"/>
        <end position="627"/>
    </location>
</feature>
<feature type="compositionally biased region" description="Low complexity" evidence="1">
    <location>
        <begin position="590"/>
        <end position="611"/>
    </location>
</feature>
<dbReference type="PANTHER" id="PTHR31010">
    <property type="entry name" value="RAN-SPECIFIC GTPASE-ACTIVATING PROTEIN 30-RELATED"/>
    <property type="match status" value="1"/>
</dbReference>
<dbReference type="GO" id="GO:0005737">
    <property type="term" value="C:cytoplasm"/>
    <property type="evidence" value="ECO:0007669"/>
    <property type="project" value="TreeGrafter"/>
</dbReference>
<organism evidence="2 3">
    <name type="scientific">Micractinium conductrix</name>
    <dbReference type="NCBI Taxonomy" id="554055"/>
    <lineage>
        <taxon>Eukaryota</taxon>
        <taxon>Viridiplantae</taxon>
        <taxon>Chlorophyta</taxon>
        <taxon>core chlorophytes</taxon>
        <taxon>Trebouxiophyceae</taxon>
        <taxon>Chlorellales</taxon>
        <taxon>Chlorellaceae</taxon>
        <taxon>Chlorella clade</taxon>
        <taxon>Micractinium</taxon>
    </lineage>
</organism>
<feature type="region of interest" description="Disordered" evidence="1">
    <location>
        <begin position="413"/>
        <end position="458"/>
    </location>
</feature>
<dbReference type="Proteomes" id="UP000239649">
    <property type="component" value="Unassembled WGS sequence"/>
</dbReference>
<feature type="compositionally biased region" description="Polar residues" evidence="1">
    <location>
        <begin position="372"/>
        <end position="382"/>
    </location>
</feature>
<dbReference type="GO" id="GO:0005634">
    <property type="term" value="C:nucleus"/>
    <property type="evidence" value="ECO:0007669"/>
    <property type="project" value="TreeGrafter"/>
</dbReference>
<dbReference type="PANTHER" id="PTHR31010:SF2">
    <property type="entry name" value="RAN-SPECIFIC GTPASE-ACTIVATING PROTEIN 30"/>
    <property type="match status" value="1"/>
</dbReference>
<dbReference type="Pfam" id="PF05508">
    <property type="entry name" value="Ran-binding"/>
    <property type="match status" value="1"/>
</dbReference>
<dbReference type="GO" id="GO:0030695">
    <property type="term" value="F:GTPase regulator activity"/>
    <property type="evidence" value="ECO:0007669"/>
    <property type="project" value="TreeGrafter"/>
</dbReference>
<evidence type="ECO:0000313" key="2">
    <source>
        <dbReference type="EMBL" id="PSC69926.1"/>
    </source>
</evidence>
<feature type="compositionally biased region" description="Low complexity" evidence="1">
    <location>
        <begin position="329"/>
        <end position="359"/>
    </location>
</feature>
<proteinExistence type="predicted"/>
<evidence type="ECO:0000256" key="1">
    <source>
        <dbReference type="SAM" id="MobiDB-lite"/>
    </source>
</evidence>
<protein>
    <submittedName>
        <fullName evidence="2">1 domain-containing</fullName>
    </submittedName>
</protein>
<dbReference type="OrthoDB" id="512915at2759"/>